<organism evidence="2 3">
    <name type="scientific">Cirrhinus mrigala</name>
    <name type="common">Mrigala</name>
    <dbReference type="NCBI Taxonomy" id="683832"/>
    <lineage>
        <taxon>Eukaryota</taxon>
        <taxon>Metazoa</taxon>
        <taxon>Chordata</taxon>
        <taxon>Craniata</taxon>
        <taxon>Vertebrata</taxon>
        <taxon>Euteleostomi</taxon>
        <taxon>Actinopterygii</taxon>
        <taxon>Neopterygii</taxon>
        <taxon>Teleostei</taxon>
        <taxon>Ostariophysi</taxon>
        <taxon>Cypriniformes</taxon>
        <taxon>Cyprinidae</taxon>
        <taxon>Labeoninae</taxon>
        <taxon>Labeonini</taxon>
        <taxon>Cirrhinus</taxon>
    </lineage>
</organism>
<evidence type="ECO:0000256" key="1">
    <source>
        <dbReference type="SAM" id="MobiDB-lite"/>
    </source>
</evidence>
<name>A0ABD0Q5S0_CIRMR</name>
<evidence type="ECO:0000313" key="2">
    <source>
        <dbReference type="EMBL" id="KAL0181577.1"/>
    </source>
</evidence>
<evidence type="ECO:0000313" key="3">
    <source>
        <dbReference type="Proteomes" id="UP001529510"/>
    </source>
</evidence>
<protein>
    <submittedName>
        <fullName evidence="2">Uncharacterized protein</fullName>
    </submittedName>
</protein>
<dbReference type="EMBL" id="JAMKFB020000011">
    <property type="protein sequence ID" value="KAL0181577.1"/>
    <property type="molecule type" value="Genomic_DNA"/>
</dbReference>
<reference evidence="2 3" key="1">
    <citation type="submission" date="2024-05" db="EMBL/GenBank/DDBJ databases">
        <title>Genome sequencing and assembly of Indian major carp, Cirrhinus mrigala (Hamilton, 1822).</title>
        <authorList>
            <person name="Mohindra V."/>
            <person name="Chowdhury L.M."/>
            <person name="Lal K."/>
            <person name="Jena J.K."/>
        </authorList>
    </citation>
    <scope>NUCLEOTIDE SEQUENCE [LARGE SCALE GENOMIC DNA]</scope>
    <source>
        <strain evidence="2">CM1030</strain>
        <tissue evidence="2">Blood</tissue>
    </source>
</reference>
<feature type="non-terminal residue" evidence="2">
    <location>
        <position position="1"/>
    </location>
</feature>
<proteinExistence type="predicted"/>
<gene>
    <name evidence="2" type="ORF">M9458_023983</name>
</gene>
<feature type="non-terminal residue" evidence="2">
    <location>
        <position position="70"/>
    </location>
</feature>
<keyword evidence="3" id="KW-1185">Reference proteome</keyword>
<feature type="region of interest" description="Disordered" evidence="1">
    <location>
        <begin position="1"/>
        <end position="70"/>
    </location>
</feature>
<comment type="caution">
    <text evidence="2">The sequence shown here is derived from an EMBL/GenBank/DDBJ whole genome shotgun (WGS) entry which is preliminary data.</text>
</comment>
<dbReference type="AlphaFoldDB" id="A0ABD0Q5S0"/>
<dbReference type="Proteomes" id="UP001529510">
    <property type="component" value="Unassembled WGS sequence"/>
</dbReference>
<accession>A0ABD0Q5S0</accession>
<sequence length="70" mass="7759">DQVVDMSECDPDDQPATEQECAMPQCPSRSSDHGGFSPIPDYRKKTSSAGQTDRNRAGRPHQWRIGPWGS</sequence>